<dbReference type="PANTHER" id="PTHR10217">
    <property type="entry name" value="VOLTAGE AND LIGAND GATED POTASSIUM CHANNEL"/>
    <property type="match status" value="1"/>
</dbReference>
<organism evidence="3 4">
    <name type="scientific">Symbiodinium pilosum</name>
    <name type="common">Dinoflagellate</name>
    <dbReference type="NCBI Taxonomy" id="2952"/>
    <lineage>
        <taxon>Eukaryota</taxon>
        <taxon>Sar</taxon>
        <taxon>Alveolata</taxon>
        <taxon>Dinophyceae</taxon>
        <taxon>Suessiales</taxon>
        <taxon>Symbiodiniaceae</taxon>
        <taxon>Symbiodinium</taxon>
    </lineage>
</organism>
<dbReference type="AlphaFoldDB" id="A0A812JHB5"/>
<dbReference type="PROSITE" id="PS50042">
    <property type="entry name" value="CNMP_BINDING_3"/>
    <property type="match status" value="1"/>
</dbReference>
<dbReference type="PANTHER" id="PTHR10217:SF435">
    <property type="entry name" value="POTASSIUM VOLTAGE-GATED CHANNEL PROTEIN EAG"/>
    <property type="match status" value="1"/>
</dbReference>
<dbReference type="InterPro" id="IPR014710">
    <property type="entry name" value="RmlC-like_jellyroll"/>
</dbReference>
<name>A0A812JHB5_SYMPI</name>
<dbReference type="GO" id="GO:0005249">
    <property type="term" value="F:voltage-gated potassium channel activity"/>
    <property type="evidence" value="ECO:0007669"/>
    <property type="project" value="TreeGrafter"/>
</dbReference>
<sequence length="831" mass="93208">MGAFENRLAASGNITFVYYSTIIQSVASVLVVNHTLACAIFYLGRVGQQNGMANWLDTYEILAYTDSFQYMMSFNWVLGQYTPAPFPYRAQNEIEEVLILVIILSCLPLLGAQIGKITGTLNLMNEKAKERDYVRRDLRRWLHKTKVPKQLKERMSRSLDEVLNSAESPLDVKEPMALKFLPSTLLEELRVVKTGETLSLHPLLRMLMDERLLLAGRLVSAFRTQVEVAGERVFAAGNRAEGLHVTMSGSFSLVLQEEASIVQSEAGLRSKSLSPESHNLDVPHGTWLGELCLYTEMNHSATLTCLTYAKSLGVSCGDFLKAMRESPAAMVAIHEWRRPWEILPEAQVEECELLNPGTSHIHHMKTSEAVDFTDFVEGLISRSLPVEELCAQIKGKVVELRDGGIYAQLQHHDEAKRAILSVLSMLWLLKGDYDQIVSCQKLPTRLSRSTWTSIKELLCWDMTSSQLMALVVLLSVRGLSKSADFTKLCPPSERRSPELVLEYAVSNLKSYLPSLAGLPEESADYVTSTVRMLGQFSFPQFLQGENNPHSVWMLQSCLKQEDEVVFKMFLLAQTCVLCGVTGAVSLQGSHFLNELNGRSVLKALRCLQNIADAKPQAVYWNYIAARAEALQLQVRQAGHLVLARLACLTRTVDPERLRSLEAEWGQLTDRERDALHEIFLLDGHLHKAFIFQYLPLFLTNAIENSDLGLRGGLQFLVELYGKLLDHRCLTATGPTVKVDIYSLASIVAEVDGLRTLRKCLEHVRIVKHGNGVTALLTKQSYQVLSGQLVEHDRNADLLEVLAAQQMQLEKLVLRGHGGRSRARELVEERFF</sequence>
<accession>A0A812JHB5</accession>
<dbReference type="Proteomes" id="UP000649617">
    <property type="component" value="Unassembled WGS sequence"/>
</dbReference>
<dbReference type="InterPro" id="IPR018490">
    <property type="entry name" value="cNMP-bd_dom_sf"/>
</dbReference>
<gene>
    <name evidence="3" type="ORF">SPIL2461_LOCUS2066</name>
</gene>
<dbReference type="EMBL" id="CAJNIZ010002213">
    <property type="protein sequence ID" value="CAE7207557.1"/>
    <property type="molecule type" value="Genomic_DNA"/>
</dbReference>
<dbReference type="GO" id="GO:0005886">
    <property type="term" value="C:plasma membrane"/>
    <property type="evidence" value="ECO:0007669"/>
    <property type="project" value="TreeGrafter"/>
</dbReference>
<dbReference type="InterPro" id="IPR050818">
    <property type="entry name" value="KCNH_animal-type"/>
</dbReference>
<dbReference type="CDD" id="cd00038">
    <property type="entry name" value="CAP_ED"/>
    <property type="match status" value="1"/>
</dbReference>
<comment type="caution">
    <text evidence="3">The sequence shown here is derived from an EMBL/GenBank/DDBJ whole genome shotgun (WGS) entry which is preliminary data.</text>
</comment>
<keyword evidence="4" id="KW-1185">Reference proteome</keyword>
<reference evidence="3" key="1">
    <citation type="submission" date="2021-02" db="EMBL/GenBank/DDBJ databases">
        <authorList>
            <person name="Dougan E. K."/>
            <person name="Rhodes N."/>
            <person name="Thang M."/>
            <person name="Chan C."/>
        </authorList>
    </citation>
    <scope>NUCLEOTIDE SEQUENCE</scope>
</reference>
<evidence type="ECO:0000313" key="3">
    <source>
        <dbReference type="EMBL" id="CAE7207557.1"/>
    </source>
</evidence>
<dbReference type="Pfam" id="PF20717">
    <property type="entry name" value="DUF6829"/>
    <property type="match status" value="1"/>
</dbReference>
<keyword evidence="1" id="KW-1133">Transmembrane helix</keyword>
<feature type="transmembrane region" description="Helical" evidence="1">
    <location>
        <begin position="16"/>
        <end position="43"/>
    </location>
</feature>
<dbReference type="GO" id="GO:0042391">
    <property type="term" value="P:regulation of membrane potential"/>
    <property type="evidence" value="ECO:0007669"/>
    <property type="project" value="TreeGrafter"/>
</dbReference>
<dbReference type="Gene3D" id="2.60.120.10">
    <property type="entry name" value="Jelly Rolls"/>
    <property type="match status" value="1"/>
</dbReference>
<proteinExistence type="predicted"/>
<feature type="domain" description="Cyclic nucleotide-binding" evidence="2">
    <location>
        <begin position="217"/>
        <end position="323"/>
    </location>
</feature>
<protein>
    <recommendedName>
        <fullName evidence="2">Cyclic nucleotide-binding domain-containing protein</fullName>
    </recommendedName>
</protein>
<keyword evidence="1" id="KW-0472">Membrane</keyword>
<keyword evidence="1" id="KW-0812">Transmembrane</keyword>
<evidence type="ECO:0000259" key="2">
    <source>
        <dbReference type="PROSITE" id="PS50042"/>
    </source>
</evidence>
<feature type="transmembrane region" description="Helical" evidence="1">
    <location>
        <begin position="97"/>
        <end position="115"/>
    </location>
</feature>
<evidence type="ECO:0000313" key="4">
    <source>
        <dbReference type="Proteomes" id="UP000649617"/>
    </source>
</evidence>
<dbReference type="InterPro" id="IPR049232">
    <property type="entry name" value="DUF6829"/>
</dbReference>
<dbReference type="OrthoDB" id="5295627at2759"/>
<evidence type="ECO:0000256" key="1">
    <source>
        <dbReference type="SAM" id="Phobius"/>
    </source>
</evidence>
<dbReference type="SUPFAM" id="SSF51206">
    <property type="entry name" value="cAMP-binding domain-like"/>
    <property type="match status" value="1"/>
</dbReference>
<dbReference type="InterPro" id="IPR000595">
    <property type="entry name" value="cNMP-bd_dom"/>
</dbReference>